<dbReference type="PANTHER" id="PTHR32294">
    <property type="entry name" value="DNA POLYMERASE III SUBUNIT ALPHA"/>
    <property type="match status" value="1"/>
</dbReference>
<protein>
    <recommendedName>
        <fullName evidence="4">DNA polymerase III subunit alpha</fullName>
        <ecNumber evidence="3">2.7.7.7</ecNumber>
    </recommendedName>
</protein>
<dbReference type="InterPro" id="IPR004013">
    <property type="entry name" value="PHP_dom"/>
</dbReference>
<dbReference type="SMART" id="SM00481">
    <property type="entry name" value="POLIIIAc"/>
    <property type="match status" value="1"/>
</dbReference>
<dbReference type="InterPro" id="IPR040982">
    <property type="entry name" value="DNA_pol3_finger"/>
</dbReference>
<dbReference type="SUPFAM" id="SSF89550">
    <property type="entry name" value="PHP domain-like"/>
    <property type="match status" value="1"/>
</dbReference>
<dbReference type="Proteomes" id="UP001596494">
    <property type="component" value="Unassembled WGS sequence"/>
</dbReference>
<evidence type="ECO:0000256" key="2">
    <source>
        <dbReference type="ARBA" id="ARBA00009496"/>
    </source>
</evidence>
<dbReference type="InterPro" id="IPR029460">
    <property type="entry name" value="DNAPol_HHH"/>
</dbReference>
<comment type="caution">
    <text evidence="12">The sequence shown here is derived from an EMBL/GenBank/DDBJ whole genome shotgun (WGS) entry which is preliminary data.</text>
</comment>
<evidence type="ECO:0000256" key="8">
    <source>
        <dbReference type="ARBA" id="ARBA00022932"/>
    </source>
</evidence>
<evidence type="ECO:0000256" key="3">
    <source>
        <dbReference type="ARBA" id="ARBA00012417"/>
    </source>
</evidence>
<sequence length="1117" mass="127403">MSYTHLQVHSGYSLMKSTIQIPSLVKKAKSLGFTSLALTDEGVMSGAVSFYQACREEGIKPIIGMRLSVTYKNEEFPLTLLAKNKQGYQALLQLSSQLQLQSEPLEMNNIKDAAPHVAAVLTVSDTSWASSILHQTFERMEEELKDWTSVFQDFYLGVKDYGVQFERQLHKPLKEWSERHSIPVTVMNDVRYLLQEDAAAYRALRAIDQSTQSDWKDDSFEHHQYLKSPEEMKVYFNDFWPEVLKANERIVGLCNVSIDIDQQLLPNFPLNGGQNADEFLKKICFEKLNEKYSDRFYEAKSRLEDELAVIMNMKFSDYFLIVWDFVEYARNKGIKAGPGRGSAAGSIVSYLLGITRIDPLAYGLLFERFLNPERITMPDIDIDFPDDRRDEVIEYVAGKYGKEHVAQICTFGTFATRSVLRELFKVFQVEESDREFILKNIPSGASQPLKEVVKNSHPLKEYIRSSAQLQKVFQVAAKLEGLPRHVSTHAAGVVISEQPLSYYTALMQGQDHVHLTQMAMGDLEAIGLLKMDFLGLRNLSLIRKIEDKIRKYKDKSFTSEAITLNDQKTFTLLQKGWSNGVFQLESQGMKGVLKRLKPTHFEDVVAVNALYRPGPMEYIPLYIKRKHGEEAVQYPHPDVKPILEKTFGVLVYQEQIMQVAQKIAGYSLGEADLLRRAVSKKQKSILEHQQQQFVQRSIKNGYEEQVADQLFEWIVRFSNYGFNRSHAVAYSVISYQLAYLKAHFPAIFIAELMNSTLGDREKLAVFIREAKEFGLKVKSPSVNQSFSYAIDESGSIRIGFLSIKGVGYQASQAIIEERINGPYKHLNDFCLRVPSKEISRATIESLIMAGAFDELQQNRASLLASIDQALEQGELFKEFQDQPGLFSSDLELEGEVTVMDPFPALKQLSMEKDVLGTYLSSHPLEEHRKELNTQGYMTLSESLKKGSFPRAKTAAVVNEMKEIRTKRGDPMSFLTLSDETNEVDAVLFPEAHREAKKWLNENQLALIEGKVEDRNGKKQWVINKIYPFNEEDFPTQDEKRLFIKTSIAEKQEVIARLRKLAAYFPGNTPVIIFTSEDRKTVQLDELFALSASESCLDKLYEFFGEASVVLRDARQNH</sequence>
<gene>
    <name evidence="12" type="primary">dnaE</name>
    <name evidence="12" type="ORF">ACFQMN_05525</name>
</gene>
<dbReference type="Pfam" id="PF07733">
    <property type="entry name" value="DNA_pol3_alpha"/>
    <property type="match status" value="1"/>
</dbReference>
<dbReference type="InterPro" id="IPR003141">
    <property type="entry name" value="Pol/His_phosphatase_N"/>
</dbReference>
<comment type="catalytic activity">
    <reaction evidence="10">
        <text>DNA(n) + a 2'-deoxyribonucleoside 5'-triphosphate = DNA(n+1) + diphosphate</text>
        <dbReference type="Rhea" id="RHEA:22508"/>
        <dbReference type="Rhea" id="RHEA-COMP:17339"/>
        <dbReference type="Rhea" id="RHEA-COMP:17340"/>
        <dbReference type="ChEBI" id="CHEBI:33019"/>
        <dbReference type="ChEBI" id="CHEBI:61560"/>
        <dbReference type="ChEBI" id="CHEBI:173112"/>
        <dbReference type="EC" id="2.7.7.7"/>
    </reaction>
</comment>
<dbReference type="CDD" id="cd04485">
    <property type="entry name" value="DnaE_OBF"/>
    <property type="match status" value="1"/>
</dbReference>
<evidence type="ECO:0000256" key="1">
    <source>
        <dbReference type="ARBA" id="ARBA00004496"/>
    </source>
</evidence>
<evidence type="ECO:0000256" key="7">
    <source>
        <dbReference type="ARBA" id="ARBA00022705"/>
    </source>
</evidence>
<dbReference type="Pfam" id="PF01336">
    <property type="entry name" value="tRNA_anti-codon"/>
    <property type="match status" value="1"/>
</dbReference>
<keyword evidence="6 12" id="KW-0548">Nucleotidyltransferase</keyword>
<feature type="domain" description="Polymerase/histidinol phosphatase N-terminal" evidence="11">
    <location>
        <begin position="4"/>
        <end position="71"/>
    </location>
</feature>
<keyword evidence="8" id="KW-0239">DNA-directed DNA polymerase</keyword>
<dbReference type="NCBIfam" id="TIGR00594">
    <property type="entry name" value="polc"/>
    <property type="match status" value="1"/>
</dbReference>
<evidence type="ECO:0000256" key="4">
    <source>
        <dbReference type="ARBA" id="ARBA00019114"/>
    </source>
</evidence>
<dbReference type="PANTHER" id="PTHR32294:SF0">
    <property type="entry name" value="DNA POLYMERASE III SUBUNIT ALPHA"/>
    <property type="match status" value="1"/>
</dbReference>
<proteinExistence type="inferred from homology"/>
<dbReference type="EC" id="2.7.7.7" evidence="3"/>
<dbReference type="InterPro" id="IPR041931">
    <property type="entry name" value="DNA_pol3_alpha_thumb_dom"/>
</dbReference>
<keyword evidence="13" id="KW-1185">Reference proteome</keyword>
<accession>A0ABW2K2E2</accession>
<name>A0ABW2K2E2_9BACI</name>
<dbReference type="Pfam" id="PF14579">
    <property type="entry name" value="HHH_6"/>
    <property type="match status" value="1"/>
</dbReference>
<evidence type="ECO:0000313" key="13">
    <source>
        <dbReference type="Proteomes" id="UP001596494"/>
    </source>
</evidence>
<dbReference type="Gene3D" id="1.10.150.870">
    <property type="match status" value="1"/>
</dbReference>
<evidence type="ECO:0000259" key="11">
    <source>
        <dbReference type="SMART" id="SM00481"/>
    </source>
</evidence>
<dbReference type="RefSeq" id="WP_289214657.1">
    <property type="nucleotide sequence ID" value="NZ_JAPVRC010000001.1"/>
</dbReference>
<keyword evidence="5 12" id="KW-0808">Transferase</keyword>
<dbReference type="Gene3D" id="1.10.10.1600">
    <property type="entry name" value="Bacterial DNA polymerase III alpha subunit, thumb domain"/>
    <property type="match status" value="1"/>
</dbReference>
<dbReference type="InterPro" id="IPR004805">
    <property type="entry name" value="DnaE2/DnaE/PolC"/>
</dbReference>
<dbReference type="InterPro" id="IPR011708">
    <property type="entry name" value="DNA_pol3_alpha_NTPase_dom"/>
</dbReference>
<organism evidence="12 13">
    <name type="scientific">Halobacillus campisalis</name>
    <dbReference type="NCBI Taxonomy" id="435909"/>
    <lineage>
        <taxon>Bacteria</taxon>
        <taxon>Bacillati</taxon>
        <taxon>Bacillota</taxon>
        <taxon>Bacilli</taxon>
        <taxon>Bacillales</taxon>
        <taxon>Bacillaceae</taxon>
        <taxon>Halobacillus</taxon>
    </lineage>
</organism>
<evidence type="ECO:0000313" key="12">
    <source>
        <dbReference type="EMBL" id="MFC7320331.1"/>
    </source>
</evidence>
<dbReference type="SUPFAM" id="SSF160975">
    <property type="entry name" value="AF1531-like"/>
    <property type="match status" value="1"/>
</dbReference>
<keyword evidence="7" id="KW-0235">DNA replication</keyword>
<dbReference type="Pfam" id="PF02811">
    <property type="entry name" value="PHP"/>
    <property type="match status" value="1"/>
</dbReference>
<dbReference type="GO" id="GO:0003887">
    <property type="term" value="F:DNA-directed DNA polymerase activity"/>
    <property type="evidence" value="ECO:0007669"/>
    <property type="project" value="UniProtKB-EC"/>
</dbReference>
<evidence type="ECO:0000256" key="10">
    <source>
        <dbReference type="ARBA" id="ARBA00049244"/>
    </source>
</evidence>
<comment type="subcellular location">
    <subcellularLocation>
        <location evidence="1">Cytoplasm</location>
    </subcellularLocation>
</comment>
<dbReference type="Gene3D" id="3.20.20.140">
    <property type="entry name" value="Metal-dependent hydrolases"/>
    <property type="match status" value="1"/>
</dbReference>
<comment type="similarity">
    <text evidence="2">Belongs to the DNA polymerase type-C family. DnaE subfamily.</text>
</comment>
<evidence type="ECO:0000256" key="6">
    <source>
        <dbReference type="ARBA" id="ARBA00022695"/>
    </source>
</evidence>
<reference evidence="13" key="1">
    <citation type="journal article" date="2019" name="Int. J. Syst. Evol. Microbiol.">
        <title>The Global Catalogue of Microorganisms (GCM) 10K type strain sequencing project: providing services to taxonomists for standard genome sequencing and annotation.</title>
        <authorList>
            <consortium name="The Broad Institute Genomics Platform"/>
            <consortium name="The Broad Institute Genome Sequencing Center for Infectious Disease"/>
            <person name="Wu L."/>
            <person name="Ma J."/>
        </authorList>
    </citation>
    <scope>NUCLEOTIDE SEQUENCE [LARGE SCALE GENOMIC DNA]</scope>
    <source>
        <strain evidence="13">CCUG 73951</strain>
    </source>
</reference>
<comment type="function">
    <text evidence="9">DNA polymerase III is a complex, multichain enzyme responsible for most of the replicative synthesis in bacteria. This DNA polymerase also exhibits 3' to 5' exonuclease activity. The alpha chain is the DNA polymerase.</text>
</comment>
<dbReference type="InterPro" id="IPR016195">
    <property type="entry name" value="Pol/histidinol_Pase-like"/>
</dbReference>
<dbReference type="EMBL" id="JBHTBY010000005">
    <property type="protein sequence ID" value="MFC7320331.1"/>
    <property type="molecule type" value="Genomic_DNA"/>
</dbReference>
<evidence type="ECO:0000256" key="9">
    <source>
        <dbReference type="ARBA" id="ARBA00025611"/>
    </source>
</evidence>
<dbReference type="Pfam" id="PF17657">
    <property type="entry name" value="DNA_pol3_finger"/>
    <property type="match status" value="1"/>
</dbReference>
<dbReference type="InterPro" id="IPR004365">
    <property type="entry name" value="NA-bd_OB_tRNA"/>
</dbReference>
<evidence type="ECO:0000256" key="5">
    <source>
        <dbReference type="ARBA" id="ARBA00022679"/>
    </source>
</evidence>
<dbReference type="NCBIfam" id="NF004226">
    <property type="entry name" value="PRK05673.1"/>
    <property type="match status" value="1"/>
</dbReference>